<proteinExistence type="predicted"/>
<keyword evidence="1" id="KW-1133">Transmembrane helix</keyword>
<dbReference type="OrthoDB" id="9784298at2"/>
<dbReference type="Pfam" id="PF04298">
    <property type="entry name" value="Zn_peptidase_2"/>
    <property type="match status" value="1"/>
</dbReference>
<keyword evidence="3" id="KW-1185">Reference proteome</keyword>
<dbReference type="PANTHER" id="PTHR36434:SF1">
    <property type="entry name" value="MEMBRANE PROTEASE YUGP-RELATED"/>
    <property type="match status" value="1"/>
</dbReference>
<evidence type="ECO:0000313" key="2">
    <source>
        <dbReference type="EMBL" id="SHI68466.1"/>
    </source>
</evidence>
<dbReference type="STRING" id="1121298.SAMN05444401_1345"/>
<reference evidence="2 3" key="1">
    <citation type="submission" date="2016-11" db="EMBL/GenBank/DDBJ databases">
        <authorList>
            <person name="Jaros S."/>
            <person name="Januszkiewicz K."/>
            <person name="Wedrychowicz H."/>
        </authorList>
    </citation>
    <scope>NUCLEOTIDE SEQUENCE [LARGE SCALE GENOMIC DNA]</scope>
    <source>
        <strain evidence="2 3">DSM 21864</strain>
    </source>
</reference>
<feature type="transmembrane region" description="Helical" evidence="1">
    <location>
        <begin position="202"/>
        <end position="221"/>
    </location>
</feature>
<dbReference type="AlphaFoldDB" id="A0A1M6D5D9"/>
<dbReference type="Proteomes" id="UP000184080">
    <property type="component" value="Unassembled WGS sequence"/>
</dbReference>
<dbReference type="InterPro" id="IPR007395">
    <property type="entry name" value="Zn_peptidase_2"/>
</dbReference>
<organism evidence="2 3">
    <name type="scientific">Clostridium amylolyticum</name>
    <dbReference type="NCBI Taxonomy" id="1121298"/>
    <lineage>
        <taxon>Bacteria</taxon>
        <taxon>Bacillati</taxon>
        <taxon>Bacillota</taxon>
        <taxon>Clostridia</taxon>
        <taxon>Eubacteriales</taxon>
        <taxon>Clostridiaceae</taxon>
        <taxon>Clostridium</taxon>
    </lineage>
</organism>
<evidence type="ECO:0008006" key="4">
    <source>
        <dbReference type="Google" id="ProtNLM"/>
    </source>
</evidence>
<evidence type="ECO:0000256" key="1">
    <source>
        <dbReference type="SAM" id="Phobius"/>
    </source>
</evidence>
<name>A0A1M6D5D9_9CLOT</name>
<protein>
    <recommendedName>
        <fullName evidence="4">Neutral zinc metallopeptidase</fullName>
    </recommendedName>
</protein>
<dbReference type="PANTHER" id="PTHR36434">
    <property type="entry name" value="MEMBRANE PROTEASE YUGP-RELATED"/>
    <property type="match status" value="1"/>
</dbReference>
<dbReference type="RefSeq" id="WP_073004816.1">
    <property type="nucleotide sequence ID" value="NZ_FQZO01000001.1"/>
</dbReference>
<sequence>MYGYFDSTMIVLIPALLISFWAQTKITATFKRYSKVYSTKGYSASEVARMLLDESGLYDINIERVAGNLTDHYDPRNRVLRLSDTVYNSTSVASIGVAAHEVGHAIQHKESYGPLIFRNTIVPAVNIGSNFSWILFFLGIILGKPSLTTFGILLFSGVVLFQLVTLPVEFDASSRALRILKDRSILVNDEITSAKKVLNAAGMTYVAATLVALSQLFRLILLSNRNRD</sequence>
<accession>A0A1M6D5D9</accession>
<gene>
    <name evidence="2" type="ORF">SAMN05444401_1345</name>
</gene>
<keyword evidence="1" id="KW-0812">Transmembrane</keyword>
<keyword evidence="1" id="KW-0472">Membrane</keyword>
<dbReference type="EMBL" id="FQZO01000001">
    <property type="protein sequence ID" value="SHI68466.1"/>
    <property type="molecule type" value="Genomic_DNA"/>
</dbReference>
<evidence type="ECO:0000313" key="3">
    <source>
        <dbReference type="Proteomes" id="UP000184080"/>
    </source>
</evidence>